<organism evidence="4 5">
    <name type="scientific">Monoraphidium neglectum</name>
    <dbReference type="NCBI Taxonomy" id="145388"/>
    <lineage>
        <taxon>Eukaryota</taxon>
        <taxon>Viridiplantae</taxon>
        <taxon>Chlorophyta</taxon>
        <taxon>core chlorophytes</taxon>
        <taxon>Chlorophyceae</taxon>
        <taxon>CS clade</taxon>
        <taxon>Sphaeropleales</taxon>
        <taxon>Selenastraceae</taxon>
        <taxon>Monoraphidium</taxon>
    </lineage>
</organism>
<dbReference type="InterPro" id="IPR012677">
    <property type="entry name" value="Nucleotide-bd_a/b_plait_sf"/>
</dbReference>
<evidence type="ECO:0000313" key="4">
    <source>
        <dbReference type="EMBL" id="KIZ02443.1"/>
    </source>
</evidence>
<keyword evidence="1" id="KW-0694">RNA-binding</keyword>
<dbReference type="EMBL" id="KK101048">
    <property type="protein sequence ID" value="KIZ02443.1"/>
    <property type="molecule type" value="Genomic_DNA"/>
</dbReference>
<dbReference type="AlphaFoldDB" id="A0A0D2JU60"/>
<gene>
    <name evidence="4" type="ORF">MNEG_5515</name>
</gene>
<dbReference type="GeneID" id="25738392"/>
<dbReference type="Proteomes" id="UP000054498">
    <property type="component" value="Unassembled WGS sequence"/>
</dbReference>
<evidence type="ECO:0000256" key="1">
    <source>
        <dbReference type="PROSITE-ProRule" id="PRU00176"/>
    </source>
</evidence>
<evidence type="ECO:0000256" key="2">
    <source>
        <dbReference type="SAM" id="MobiDB-lite"/>
    </source>
</evidence>
<feature type="domain" description="RRM" evidence="3">
    <location>
        <begin position="24"/>
        <end position="106"/>
    </location>
</feature>
<dbReference type="KEGG" id="mng:MNEG_5515"/>
<feature type="region of interest" description="Disordered" evidence="2">
    <location>
        <begin position="118"/>
        <end position="167"/>
    </location>
</feature>
<sequence>MPLWHSVPRRLTERCRTRLTASPPQLFFAKVAPSAPANEVARVFEPFGGVEEINLFRAWPTARSSKGCGLVTMTSHEGARAARAALNGRRAWEGADAPMAVEWCAPGKLGVRAAAGKAAGGGRRAPRQSASFSGPAGAGRHRVPQHSASFTGPVGGGRAVGPTSPAAAPAAESTVAAARQFQLQALAAANAGQMQPQLWLEATAMAPAVAPAAPLPGSLRPPSAGCHTLRPLPAPPAPAHLLLAQLGGNAGAGPPAGVAAGRRGLWDAAALPAFTMREPAGSLTGSSALLDPGTFPGTPAGCGAAAGAASLGGRLSDFLIAASVEHAVNSRAAALTAAVAASQISDLAHLWTPPSAQGAPLTSTIGHCWPAHAAPTAWPAASLPHRAACSIGCGRPGQLLLGTGPLAPRAASLAAALATPAGEAAWFDSCALGGAEFATSRQLLAAAATAAAAAASLQPQACLPHASLPYVAQQARALSLSTPFAAHAAGPCCAIGAVAGGSGRGGPGIGYRHAS</sequence>
<dbReference type="Gene3D" id="3.30.70.330">
    <property type="match status" value="1"/>
</dbReference>
<dbReference type="SUPFAM" id="SSF54928">
    <property type="entry name" value="RNA-binding domain, RBD"/>
    <property type="match status" value="1"/>
</dbReference>
<evidence type="ECO:0000259" key="3">
    <source>
        <dbReference type="PROSITE" id="PS50102"/>
    </source>
</evidence>
<proteinExistence type="predicted"/>
<accession>A0A0D2JU60</accession>
<name>A0A0D2JU60_9CHLO</name>
<dbReference type="RefSeq" id="XP_013901462.1">
    <property type="nucleotide sequence ID" value="XM_014046008.1"/>
</dbReference>
<dbReference type="OrthoDB" id="552156at2759"/>
<dbReference type="GO" id="GO:0003723">
    <property type="term" value="F:RNA binding"/>
    <property type="evidence" value="ECO:0007669"/>
    <property type="project" value="UniProtKB-UniRule"/>
</dbReference>
<reference evidence="4 5" key="1">
    <citation type="journal article" date="2013" name="BMC Genomics">
        <title>Reconstruction of the lipid metabolism for the microalga Monoraphidium neglectum from its genome sequence reveals characteristics suitable for biofuel production.</title>
        <authorList>
            <person name="Bogen C."/>
            <person name="Al-Dilaimi A."/>
            <person name="Albersmeier A."/>
            <person name="Wichmann J."/>
            <person name="Grundmann M."/>
            <person name="Rupp O."/>
            <person name="Lauersen K.J."/>
            <person name="Blifernez-Klassen O."/>
            <person name="Kalinowski J."/>
            <person name="Goesmann A."/>
            <person name="Mussgnug J.H."/>
            <person name="Kruse O."/>
        </authorList>
    </citation>
    <scope>NUCLEOTIDE SEQUENCE [LARGE SCALE GENOMIC DNA]</scope>
    <source>
        <strain evidence="4 5">SAG 48.87</strain>
    </source>
</reference>
<dbReference type="SMART" id="SM00360">
    <property type="entry name" value="RRM"/>
    <property type="match status" value="1"/>
</dbReference>
<dbReference type="PROSITE" id="PS50102">
    <property type="entry name" value="RRM"/>
    <property type="match status" value="1"/>
</dbReference>
<dbReference type="Pfam" id="PF00076">
    <property type="entry name" value="RRM_1"/>
    <property type="match status" value="1"/>
</dbReference>
<dbReference type="InterPro" id="IPR000504">
    <property type="entry name" value="RRM_dom"/>
</dbReference>
<keyword evidence="5" id="KW-1185">Reference proteome</keyword>
<evidence type="ECO:0000313" key="5">
    <source>
        <dbReference type="Proteomes" id="UP000054498"/>
    </source>
</evidence>
<dbReference type="InterPro" id="IPR035979">
    <property type="entry name" value="RBD_domain_sf"/>
</dbReference>
<protein>
    <submittedName>
        <fullName evidence="4">RNA-binding protein</fullName>
    </submittedName>
</protein>